<name>A0A811KC84_9BILA</name>
<protein>
    <submittedName>
        <fullName evidence="3">Uncharacterized protein</fullName>
    </submittedName>
</protein>
<evidence type="ECO:0000313" key="3">
    <source>
        <dbReference type="EMBL" id="CAD5213107.1"/>
    </source>
</evidence>
<feature type="region of interest" description="Disordered" evidence="2">
    <location>
        <begin position="275"/>
        <end position="368"/>
    </location>
</feature>
<feature type="compositionally biased region" description="Basic and acidic residues" evidence="2">
    <location>
        <begin position="82"/>
        <end position="96"/>
    </location>
</feature>
<feature type="compositionally biased region" description="Basic residues" evidence="2">
    <location>
        <begin position="355"/>
        <end position="367"/>
    </location>
</feature>
<evidence type="ECO:0000256" key="1">
    <source>
        <dbReference type="SAM" id="Coils"/>
    </source>
</evidence>
<feature type="compositionally biased region" description="Gly residues" evidence="2">
    <location>
        <begin position="299"/>
        <end position="354"/>
    </location>
</feature>
<reference evidence="3" key="1">
    <citation type="submission" date="2020-09" db="EMBL/GenBank/DDBJ databases">
        <authorList>
            <person name="Kikuchi T."/>
        </authorList>
    </citation>
    <scope>NUCLEOTIDE SEQUENCE</scope>
    <source>
        <strain evidence="3">SH1</strain>
    </source>
</reference>
<comment type="caution">
    <text evidence="3">The sequence shown here is derived from an EMBL/GenBank/DDBJ whole genome shotgun (WGS) entry which is preliminary data.</text>
</comment>
<keyword evidence="4" id="KW-1185">Reference proteome</keyword>
<dbReference type="EMBL" id="CAJFCW020000002">
    <property type="protein sequence ID" value="CAG9099133.1"/>
    <property type="molecule type" value="Genomic_DNA"/>
</dbReference>
<feature type="region of interest" description="Disordered" evidence="2">
    <location>
        <begin position="595"/>
        <end position="705"/>
    </location>
</feature>
<feature type="compositionally biased region" description="Gly residues" evidence="2">
    <location>
        <begin position="135"/>
        <end position="158"/>
    </location>
</feature>
<keyword evidence="1" id="KW-0175">Coiled coil</keyword>
<organism evidence="3 4">
    <name type="scientific">Bursaphelenchus okinawaensis</name>
    <dbReference type="NCBI Taxonomy" id="465554"/>
    <lineage>
        <taxon>Eukaryota</taxon>
        <taxon>Metazoa</taxon>
        <taxon>Ecdysozoa</taxon>
        <taxon>Nematoda</taxon>
        <taxon>Chromadorea</taxon>
        <taxon>Rhabditida</taxon>
        <taxon>Tylenchina</taxon>
        <taxon>Tylenchomorpha</taxon>
        <taxon>Aphelenchoidea</taxon>
        <taxon>Aphelenchoididae</taxon>
        <taxon>Bursaphelenchus</taxon>
    </lineage>
</organism>
<dbReference type="Proteomes" id="UP000614601">
    <property type="component" value="Unassembled WGS sequence"/>
</dbReference>
<feature type="compositionally biased region" description="Basic residues" evidence="2">
    <location>
        <begin position="167"/>
        <end position="182"/>
    </location>
</feature>
<sequence length="720" mass="77051">MTENCIYIKKFDNDDVIIDTDDEVLILGDELKHKEKSPKNDCDRRSRKHHKFLKMLKNESQGDEPCSGANVVDLCVPCKSEDGRRSRIGSKKEIGGRHSRLGRHHGGLGHHHGGLGAHHGGPGGLHGGPGDRHGGPGGLHGGPGGHDGGVGAHHGGLGRPHSAIGGHRSRSGSRSGHGKIGGHHGGLGARHGGLGAPHCGIGARPQYFLGKHHGGLGGYQTVFEDNYDGFRLLCSKKKMLEDLHREMKKSKAHHGEDKQADSEMHQELKKLKEGHGKLGRHHGGDGAHHGMLGRHHGRFGGLHGGLGGPHGGLGGPQGGLGGPHSGLGGPHGGLGGPQGGLGGPHSGLGGPHGGHGGHHGGPGRHHGIAMSNMLESYHSKFGVPSLFVANTGPGLTIQPQVSSTESSFKRRASESLSKNDQHGQGATESPSKDGQYGKGASESPFKHGHHGRRASESSPQRRLQEVHVPPCPYFGLQDSSLLPSKDGKCNKKLLKQYLKRQLAKTAGEKPEGMLHGVKDKLQKKQKVGVGKKEALKNLFLKMEKLAKKLENVQQELYHVAEQGKQEEVSPAQKSPAKCSQNVTFCPAEDFEVIIVDDHNVQEEEPMDQNNRIEDQEEAQPVVNDGQRGQEEEQSFDEDDEFEGVLVNVGPSDGKSDKKLTSEGKSTSEAKSSSDAKSTSEAKSTGNVEEEQVSVPQQSFSTKEDYRKWLNDQLEIMRKDQ</sequence>
<feature type="compositionally biased region" description="Basic and acidic residues" evidence="2">
    <location>
        <begin position="653"/>
        <end position="679"/>
    </location>
</feature>
<feature type="coiled-coil region" evidence="1">
    <location>
        <begin position="532"/>
        <end position="562"/>
    </location>
</feature>
<gene>
    <name evidence="3" type="ORF">BOKJ2_LOCUS4908</name>
</gene>
<feature type="compositionally biased region" description="Basic and acidic residues" evidence="2">
    <location>
        <begin position="407"/>
        <end position="421"/>
    </location>
</feature>
<dbReference type="EMBL" id="CAJFDH010000002">
    <property type="protein sequence ID" value="CAD5213107.1"/>
    <property type="molecule type" value="Genomic_DNA"/>
</dbReference>
<feature type="compositionally biased region" description="Gly residues" evidence="2">
    <location>
        <begin position="114"/>
        <end position="128"/>
    </location>
</feature>
<feature type="compositionally biased region" description="Basic and acidic residues" evidence="2">
    <location>
        <begin position="275"/>
        <end position="288"/>
    </location>
</feature>
<feature type="compositionally biased region" description="Polar residues" evidence="2">
    <location>
        <begin position="397"/>
        <end position="406"/>
    </location>
</feature>
<feature type="region of interest" description="Disordered" evidence="2">
    <location>
        <begin position="82"/>
        <end position="191"/>
    </location>
</feature>
<evidence type="ECO:0000313" key="4">
    <source>
        <dbReference type="Proteomes" id="UP000614601"/>
    </source>
</evidence>
<feature type="compositionally biased region" description="Acidic residues" evidence="2">
    <location>
        <begin position="631"/>
        <end position="642"/>
    </location>
</feature>
<dbReference type="Proteomes" id="UP000783686">
    <property type="component" value="Unassembled WGS sequence"/>
</dbReference>
<accession>A0A811KC84</accession>
<feature type="region of interest" description="Disordered" evidence="2">
    <location>
        <begin position="396"/>
        <end position="464"/>
    </location>
</feature>
<dbReference type="AlphaFoldDB" id="A0A811KC84"/>
<feature type="compositionally biased region" description="Basic residues" evidence="2">
    <location>
        <begin position="97"/>
        <end position="113"/>
    </location>
</feature>
<evidence type="ECO:0000256" key="2">
    <source>
        <dbReference type="SAM" id="MobiDB-lite"/>
    </source>
</evidence>
<proteinExistence type="predicted"/>